<dbReference type="PANTHER" id="PTHR33930:SF2">
    <property type="entry name" value="BLR3452 PROTEIN"/>
    <property type="match status" value="1"/>
</dbReference>
<gene>
    <name evidence="2" type="ORF">H1D41_01895</name>
</gene>
<accession>A0A8J7LKD4</accession>
<organism evidence="2 3">
    <name type="scientific">Halocynthiibacter styelae</name>
    <dbReference type="NCBI Taxonomy" id="2761955"/>
    <lineage>
        <taxon>Bacteria</taxon>
        <taxon>Pseudomonadati</taxon>
        <taxon>Pseudomonadota</taxon>
        <taxon>Alphaproteobacteria</taxon>
        <taxon>Rhodobacterales</taxon>
        <taxon>Paracoccaceae</taxon>
        <taxon>Halocynthiibacter</taxon>
    </lineage>
</organism>
<dbReference type="InterPro" id="IPR003779">
    <property type="entry name" value="CMD-like"/>
</dbReference>
<dbReference type="InterPro" id="IPR004675">
    <property type="entry name" value="AhpD_core"/>
</dbReference>
<dbReference type="Proteomes" id="UP000640583">
    <property type="component" value="Unassembled WGS sequence"/>
</dbReference>
<protein>
    <submittedName>
        <fullName evidence="2">Carboxymuconolactone decarboxylase family protein</fullName>
    </submittedName>
</protein>
<dbReference type="GO" id="GO:0051920">
    <property type="term" value="F:peroxiredoxin activity"/>
    <property type="evidence" value="ECO:0007669"/>
    <property type="project" value="InterPro"/>
</dbReference>
<dbReference type="EMBL" id="JADCKQ010000001">
    <property type="protein sequence ID" value="MBI1492384.1"/>
    <property type="molecule type" value="Genomic_DNA"/>
</dbReference>
<sequence>MSWTKFLNETVGRIGTLQKETPDMFAGFTAMGTAAKKPGVLDEKTKELIALGIAVSTRCDSCIGFHVKSLVRLKTTREEICEALAMIAYMGGGPSVAYGAKALEAYDEFTKK</sequence>
<dbReference type="NCBIfam" id="TIGR00778">
    <property type="entry name" value="ahpD_dom"/>
    <property type="match status" value="1"/>
</dbReference>
<dbReference type="RefSeq" id="WP_107496150.1">
    <property type="nucleotide sequence ID" value="NZ_JADCKQ010000001.1"/>
</dbReference>
<comment type="caution">
    <text evidence="2">The sequence shown here is derived from an EMBL/GenBank/DDBJ whole genome shotgun (WGS) entry which is preliminary data.</text>
</comment>
<dbReference type="SUPFAM" id="SSF69118">
    <property type="entry name" value="AhpD-like"/>
    <property type="match status" value="1"/>
</dbReference>
<name>A0A8J7LKD4_9RHOB</name>
<dbReference type="Pfam" id="PF02627">
    <property type="entry name" value="CMD"/>
    <property type="match status" value="1"/>
</dbReference>
<dbReference type="PANTHER" id="PTHR33930">
    <property type="entry name" value="ALKYL HYDROPEROXIDE REDUCTASE AHPD"/>
    <property type="match status" value="1"/>
</dbReference>
<reference evidence="2" key="1">
    <citation type="submission" date="2020-10" db="EMBL/GenBank/DDBJ databases">
        <title>Paenihalocynthiibacter styelae gen. nov., sp. nov., isolated from stalked sea squirt Styela clava.</title>
        <authorList>
            <person name="Kim Y.-O."/>
            <person name="Yoon J.-H."/>
        </authorList>
    </citation>
    <scope>NUCLEOTIDE SEQUENCE</scope>
    <source>
        <strain evidence="2">MYP1-1</strain>
    </source>
</reference>
<evidence type="ECO:0000313" key="3">
    <source>
        <dbReference type="Proteomes" id="UP000640583"/>
    </source>
</evidence>
<evidence type="ECO:0000313" key="2">
    <source>
        <dbReference type="EMBL" id="MBI1492384.1"/>
    </source>
</evidence>
<dbReference type="AlphaFoldDB" id="A0A8J7LKD4"/>
<keyword evidence="3" id="KW-1185">Reference proteome</keyword>
<feature type="domain" description="Carboxymuconolactone decarboxylase-like" evidence="1">
    <location>
        <begin position="22"/>
        <end position="104"/>
    </location>
</feature>
<dbReference type="InterPro" id="IPR029032">
    <property type="entry name" value="AhpD-like"/>
</dbReference>
<evidence type="ECO:0000259" key="1">
    <source>
        <dbReference type="Pfam" id="PF02627"/>
    </source>
</evidence>
<proteinExistence type="predicted"/>
<dbReference type="Gene3D" id="1.20.1290.10">
    <property type="entry name" value="AhpD-like"/>
    <property type="match status" value="1"/>
</dbReference>